<dbReference type="PANTHER" id="PTHR43188">
    <property type="entry name" value="ACYL-COENZYME A OXIDASE"/>
    <property type="match status" value="1"/>
</dbReference>
<dbReference type="InterPro" id="IPR037069">
    <property type="entry name" value="AcylCoA_DH/ox_N_sf"/>
</dbReference>
<name>A0A1L7CHS7_9CORY</name>
<dbReference type="STRING" id="1431546.CAQU_10515"/>
<keyword evidence="10" id="KW-1185">Reference proteome</keyword>
<dbReference type="InterPro" id="IPR013786">
    <property type="entry name" value="AcylCoA_DH/ox_N"/>
</dbReference>
<dbReference type="InterPro" id="IPR009075">
    <property type="entry name" value="AcylCo_DH/oxidase_C"/>
</dbReference>
<dbReference type="EMBL" id="CP009245">
    <property type="protein sequence ID" value="APT85410.1"/>
    <property type="molecule type" value="Genomic_DNA"/>
</dbReference>
<dbReference type="GO" id="GO:0003995">
    <property type="term" value="F:acyl-CoA dehydrogenase activity"/>
    <property type="evidence" value="ECO:0007669"/>
    <property type="project" value="InterPro"/>
</dbReference>
<evidence type="ECO:0000256" key="5">
    <source>
        <dbReference type="RuleBase" id="RU362125"/>
    </source>
</evidence>
<dbReference type="OrthoDB" id="9770681at2"/>
<dbReference type="GO" id="GO:0050660">
    <property type="term" value="F:flavin adenine dinucleotide binding"/>
    <property type="evidence" value="ECO:0007669"/>
    <property type="project" value="InterPro"/>
</dbReference>
<sequence>MSCSPINPDLLSKVSFPDPDLLKVADLLSLEEKAHLEKVRTFLQTEVRPNVGGYWDREEFPFDLLPKLAEYGLGEIELSGFSNLLKGLLYAEVTRADVSLSALVGIHNELIIGAIDQLGSQEHKDTWLDDLRTFKKVGCFALTEPDHGSDIAGGLATTAEKTADGWVINGEKRWIGGGTFANFAVVFARDVADKEVKGFIVEMDREGVSASKIEHKMGLRIMQNADITFDNVVVPESALMPGATTFAGTNVMLRNSRAWVGWQGAGVQLAIMDRARQYVLEREQFGKKLAKFQLVQEQIARIQSNACASLAMMAQVAWLQENGAFDMPHAAMAKSTATRYARESAALARSLGGGNGIVTEHELSKLFNDVEILYTYEGTYEINALIVGRAILGTGAFV</sequence>
<dbReference type="PANTHER" id="PTHR43188:SF1">
    <property type="entry name" value="ACYL-COA DEHYDROGENASE"/>
    <property type="match status" value="1"/>
</dbReference>
<keyword evidence="5" id="KW-0560">Oxidoreductase</keyword>
<dbReference type="RefSeq" id="WP_084563255.1">
    <property type="nucleotide sequence ID" value="NZ_CP009245.1"/>
</dbReference>
<dbReference type="Proteomes" id="UP000185478">
    <property type="component" value="Chromosome"/>
</dbReference>
<comment type="similarity">
    <text evidence="2 5">Belongs to the acyl-CoA dehydrogenase family.</text>
</comment>
<feature type="domain" description="Acyl-CoA oxidase/dehydrogenase middle" evidence="7">
    <location>
        <begin position="139"/>
        <end position="232"/>
    </location>
</feature>
<dbReference type="Gene3D" id="1.20.140.10">
    <property type="entry name" value="Butyryl-CoA Dehydrogenase, subunit A, domain 3"/>
    <property type="match status" value="1"/>
</dbReference>
<keyword evidence="4 5" id="KW-0274">FAD</keyword>
<evidence type="ECO:0000259" key="8">
    <source>
        <dbReference type="Pfam" id="PF02771"/>
    </source>
</evidence>
<dbReference type="SUPFAM" id="SSF47203">
    <property type="entry name" value="Acyl-CoA dehydrogenase C-terminal domain-like"/>
    <property type="match status" value="1"/>
</dbReference>
<accession>A0A1L7CHS7</accession>
<dbReference type="GO" id="GO:0006635">
    <property type="term" value="P:fatty acid beta-oxidation"/>
    <property type="evidence" value="ECO:0007669"/>
    <property type="project" value="InterPro"/>
</dbReference>
<dbReference type="Pfam" id="PF02771">
    <property type="entry name" value="Acyl-CoA_dh_N"/>
    <property type="match status" value="1"/>
</dbReference>
<evidence type="ECO:0000256" key="1">
    <source>
        <dbReference type="ARBA" id="ARBA00001974"/>
    </source>
</evidence>
<evidence type="ECO:0000313" key="10">
    <source>
        <dbReference type="Proteomes" id="UP000185478"/>
    </source>
</evidence>
<dbReference type="InterPro" id="IPR006091">
    <property type="entry name" value="Acyl-CoA_Oxase/DH_mid-dom"/>
</dbReference>
<dbReference type="Pfam" id="PF02770">
    <property type="entry name" value="Acyl-CoA_dh_M"/>
    <property type="match status" value="1"/>
</dbReference>
<evidence type="ECO:0000259" key="7">
    <source>
        <dbReference type="Pfam" id="PF02770"/>
    </source>
</evidence>
<evidence type="ECO:0000256" key="2">
    <source>
        <dbReference type="ARBA" id="ARBA00009347"/>
    </source>
</evidence>
<dbReference type="InterPro" id="IPR009100">
    <property type="entry name" value="AcylCoA_DH/oxidase_NM_dom_sf"/>
</dbReference>
<comment type="cofactor">
    <cofactor evidence="1 5">
        <name>FAD</name>
        <dbReference type="ChEBI" id="CHEBI:57692"/>
    </cofactor>
</comment>
<evidence type="ECO:0000256" key="4">
    <source>
        <dbReference type="ARBA" id="ARBA00022827"/>
    </source>
</evidence>
<dbReference type="InterPro" id="IPR046373">
    <property type="entry name" value="Acyl-CoA_Oxase/DH_mid-dom_sf"/>
</dbReference>
<dbReference type="InterPro" id="IPR036250">
    <property type="entry name" value="AcylCo_DH-like_C"/>
</dbReference>
<proteinExistence type="inferred from homology"/>
<evidence type="ECO:0000313" key="9">
    <source>
        <dbReference type="EMBL" id="APT85410.1"/>
    </source>
</evidence>
<dbReference type="Gene3D" id="1.10.540.10">
    <property type="entry name" value="Acyl-CoA dehydrogenase/oxidase, N-terminal domain"/>
    <property type="match status" value="1"/>
</dbReference>
<dbReference type="SUPFAM" id="SSF56645">
    <property type="entry name" value="Acyl-CoA dehydrogenase NM domain-like"/>
    <property type="match status" value="1"/>
</dbReference>
<gene>
    <name evidence="9" type="ORF">CAQU_10515</name>
</gene>
<evidence type="ECO:0000259" key="6">
    <source>
        <dbReference type="Pfam" id="PF00441"/>
    </source>
</evidence>
<feature type="domain" description="Acyl-CoA dehydrogenase/oxidase C-terminal" evidence="6">
    <location>
        <begin position="252"/>
        <end position="392"/>
    </location>
</feature>
<protein>
    <submittedName>
        <fullName evidence="9">Acyl-CoA dehydrogenase</fullName>
    </submittedName>
</protein>
<dbReference type="AlphaFoldDB" id="A0A1L7CHS7"/>
<organism evidence="9 10">
    <name type="scientific">Corynebacterium aquilae DSM 44791</name>
    <dbReference type="NCBI Taxonomy" id="1431546"/>
    <lineage>
        <taxon>Bacteria</taxon>
        <taxon>Bacillati</taxon>
        <taxon>Actinomycetota</taxon>
        <taxon>Actinomycetes</taxon>
        <taxon>Mycobacteriales</taxon>
        <taxon>Corynebacteriaceae</taxon>
        <taxon>Corynebacterium</taxon>
    </lineage>
</organism>
<dbReference type="KEGG" id="caqu:CAQU_10515"/>
<evidence type="ECO:0000256" key="3">
    <source>
        <dbReference type="ARBA" id="ARBA00022630"/>
    </source>
</evidence>
<keyword evidence="3 5" id="KW-0285">Flavoprotein</keyword>
<dbReference type="InterPro" id="IPR045008">
    <property type="entry name" value="ACX4-like"/>
</dbReference>
<dbReference type="Gene3D" id="2.40.110.10">
    <property type="entry name" value="Butyryl-CoA Dehydrogenase, subunit A, domain 2"/>
    <property type="match status" value="1"/>
</dbReference>
<reference evidence="9 10" key="1">
    <citation type="submission" date="2014-08" db="EMBL/GenBank/DDBJ databases">
        <title>Complete genome sequence of Corynebacterium aquilae S-613T(T) (=DSM 44791(T)), isolated from the choana of a healthy golden eagle.</title>
        <authorList>
            <person name="Ruckert C."/>
            <person name="Albersmeier A."/>
            <person name="Winkler A."/>
            <person name="Kalinowski J."/>
        </authorList>
    </citation>
    <scope>NUCLEOTIDE SEQUENCE [LARGE SCALE GENOMIC DNA]</scope>
    <source>
        <strain evidence="9 10">S-613</strain>
    </source>
</reference>
<dbReference type="Pfam" id="PF00441">
    <property type="entry name" value="Acyl-CoA_dh_1"/>
    <property type="match status" value="1"/>
</dbReference>
<feature type="domain" description="Acyl-CoA dehydrogenase/oxidase N-terminal" evidence="8">
    <location>
        <begin position="31"/>
        <end position="131"/>
    </location>
</feature>